<dbReference type="EMBL" id="ANJA01003269">
    <property type="protein sequence ID" value="ETO64508.1"/>
    <property type="molecule type" value="Genomic_DNA"/>
</dbReference>
<dbReference type="PANTHER" id="PTHR47169:SF2">
    <property type="entry name" value="OS01G0541250 PROTEIN"/>
    <property type="match status" value="1"/>
</dbReference>
<name>A0A080ZCZ7_PHYNI</name>
<dbReference type="InterPro" id="IPR036397">
    <property type="entry name" value="RNaseH_sf"/>
</dbReference>
<comment type="caution">
    <text evidence="1">The sequence shown here is derived from an EMBL/GenBank/DDBJ whole genome shotgun (WGS) entry which is preliminary data.</text>
</comment>
<dbReference type="PANTHER" id="PTHR47169">
    <property type="entry name" value="OS01G0541250 PROTEIN"/>
    <property type="match status" value="1"/>
</dbReference>
<organism evidence="1 2">
    <name type="scientific">Phytophthora nicotianae P1976</name>
    <dbReference type="NCBI Taxonomy" id="1317066"/>
    <lineage>
        <taxon>Eukaryota</taxon>
        <taxon>Sar</taxon>
        <taxon>Stramenopiles</taxon>
        <taxon>Oomycota</taxon>
        <taxon>Peronosporomycetes</taxon>
        <taxon>Peronosporales</taxon>
        <taxon>Peronosporaceae</taxon>
        <taxon>Phytophthora</taxon>
    </lineage>
</organism>
<dbReference type="Gene3D" id="3.30.420.10">
    <property type="entry name" value="Ribonuclease H-like superfamily/Ribonuclease H"/>
    <property type="match status" value="1"/>
</dbReference>
<evidence type="ECO:0000313" key="2">
    <source>
        <dbReference type="Proteomes" id="UP000028582"/>
    </source>
</evidence>
<accession>A0A080ZCZ7</accession>
<proteinExistence type="predicted"/>
<evidence type="ECO:0000313" key="1">
    <source>
        <dbReference type="EMBL" id="ETO64508.1"/>
    </source>
</evidence>
<sequence length="252" mass="28861">MKQATEEKRQALWEMLLLASARGRKRVDRHTLRRRVAEVPIADRKNQQTLQLATNTSCYLIQQLIKEGYLRRSSHEVQYGACQTSRRWEPFVRPLARRRSYQDEKRFYIKKIGQKVYILTGKDDVPTEEPPVQGVRKQRASVNRPAGVVEKKPASMTRELSRKMLLEYVIPAIKAKWPHAQMLQPIKIQQYNARPHVDVNDPVVVAAGTSGGWNIRLANQPAQSPELNALDVGFFTAFNPCSLKQYHGTSSS</sequence>
<reference evidence="1 2" key="1">
    <citation type="submission" date="2013-11" db="EMBL/GenBank/DDBJ databases">
        <title>The Genome Sequence of Phytophthora parasitica P1976.</title>
        <authorList>
            <consortium name="The Broad Institute Genomics Platform"/>
            <person name="Russ C."/>
            <person name="Tyler B."/>
            <person name="Panabieres F."/>
            <person name="Shan W."/>
            <person name="Tripathy S."/>
            <person name="Grunwald N."/>
            <person name="Machado M."/>
            <person name="Johnson C.S."/>
            <person name="Walker B."/>
            <person name="Young S."/>
            <person name="Zeng Q."/>
            <person name="Gargeya S."/>
            <person name="Fitzgerald M."/>
            <person name="Haas B."/>
            <person name="Abouelleil A."/>
            <person name="Allen A.W."/>
            <person name="Alvarado L."/>
            <person name="Arachchi H.M."/>
            <person name="Berlin A.M."/>
            <person name="Chapman S.B."/>
            <person name="Gainer-Dewar J."/>
            <person name="Goldberg J."/>
            <person name="Griggs A."/>
            <person name="Gujja S."/>
            <person name="Hansen M."/>
            <person name="Howarth C."/>
            <person name="Imamovic A."/>
            <person name="Ireland A."/>
            <person name="Larimer J."/>
            <person name="McCowan C."/>
            <person name="Murphy C."/>
            <person name="Pearson M."/>
            <person name="Poon T.W."/>
            <person name="Priest M."/>
            <person name="Roberts A."/>
            <person name="Saif S."/>
            <person name="Shea T."/>
            <person name="Sisk P."/>
            <person name="Sykes S."/>
            <person name="Wortman J."/>
            <person name="Nusbaum C."/>
            <person name="Birren B."/>
        </authorList>
    </citation>
    <scope>NUCLEOTIDE SEQUENCE [LARGE SCALE GENOMIC DNA]</scope>
    <source>
        <strain evidence="1 2">P1976</strain>
    </source>
</reference>
<gene>
    <name evidence="1" type="ORF">F444_18042</name>
</gene>
<dbReference type="AlphaFoldDB" id="A0A080ZCZ7"/>
<dbReference type="GO" id="GO:0003676">
    <property type="term" value="F:nucleic acid binding"/>
    <property type="evidence" value="ECO:0007669"/>
    <property type="project" value="InterPro"/>
</dbReference>
<protein>
    <submittedName>
        <fullName evidence="1">Uncharacterized protein</fullName>
    </submittedName>
</protein>
<dbReference type="Proteomes" id="UP000028582">
    <property type="component" value="Unassembled WGS sequence"/>
</dbReference>